<name>A0ACC1MSJ2_9PEZI</name>
<proteinExistence type="predicted"/>
<evidence type="ECO:0000313" key="2">
    <source>
        <dbReference type="Proteomes" id="UP001143856"/>
    </source>
</evidence>
<reference evidence="1" key="1">
    <citation type="submission" date="2022-10" db="EMBL/GenBank/DDBJ databases">
        <title>Genome Sequence of Xylaria curta.</title>
        <authorList>
            <person name="Buettner E."/>
        </authorList>
    </citation>
    <scope>NUCLEOTIDE SEQUENCE</scope>
    <source>
        <strain evidence="1">Babe10</strain>
    </source>
</reference>
<comment type="caution">
    <text evidence="1">The sequence shown here is derived from an EMBL/GenBank/DDBJ whole genome shotgun (WGS) entry which is preliminary data.</text>
</comment>
<evidence type="ECO:0000313" key="1">
    <source>
        <dbReference type="EMBL" id="KAJ2969945.1"/>
    </source>
</evidence>
<organism evidence="1 2">
    <name type="scientific">Xylaria curta</name>
    <dbReference type="NCBI Taxonomy" id="42375"/>
    <lineage>
        <taxon>Eukaryota</taxon>
        <taxon>Fungi</taxon>
        <taxon>Dikarya</taxon>
        <taxon>Ascomycota</taxon>
        <taxon>Pezizomycotina</taxon>
        <taxon>Sordariomycetes</taxon>
        <taxon>Xylariomycetidae</taxon>
        <taxon>Xylariales</taxon>
        <taxon>Xylariaceae</taxon>
        <taxon>Xylaria</taxon>
    </lineage>
</organism>
<gene>
    <name evidence="1" type="ORF">NUW58_g9846</name>
</gene>
<keyword evidence="2" id="KW-1185">Reference proteome</keyword>
<sequence>MTANIFCYAFFQGLATSLDTLCAQAYGSGHKHLVGLQLQRMIYFLWLLGLPIAVLFFFAGDILHHIVPEPESAELAGLYLRVAIFGIPGYAAFEGGKRFVQSQGLFSATTWVLLVAAPINVIVNWGLVWHFGFGFVGAPIAVVFTQTLMPILLALYVVFVNGSQCWGGFSRRSLTNWLPMIKLAIPGMIMVVAEWLAFEILTLLSTQFGTSHLAAQSILVTVTATMFMIPFPVSIAASTRIANLIGAKLVNAAKTSAKVAFGAGCIIGLFNLTVLWSLRFRLPHLFTDDEEVITLVANVLPLCAVMQIFDVLAAIAHGLLRGIGKQSFGGYANLAAYYVIAVPIAILAAFVFEWKLYGLWLGTTIGLALVALVEYWYCYTRDWDQAVREAEHRNTAG</sequence>
<dbReference type="Proteomes" id="UP001143856">
    <property type="component" value="Unassembled WGS sequence"/>
</dbReference>
<accession>A0ACC1MSJ2</accession>
<protein>
    <submittedName>
        <fullName evidence="1">Uncharacterized protein</fullName>
    </submittedName>
</protein>
<dbReference type="EMBL" id="JAPDGR010003842">
    <property type="protein sequence ID" value="KAJ2969945.1"/>
    <property type="molecule type" value="Genomic_DNA"/>
</dbReference>